<dbReference type="Proteomes" id="UP000235670">
    <property type="component" value="Unassembled WGS sequence"/>
</dbReference>
<dbReference type="OrthoDB" id="9803871at2"/>
<dbReference type="STRING" id="84135.GCA_001052115_01139"/>
<dbReference type="PANTHER" id="PTHR22603:SF66">
    <property type="entry name" value="ETHANOLAMINE KINASE"/>
    <property type="match status" value="1"/>
</dbReference>
<dbReference type="PANTHER" id="PTHR22603">
    <property type="entry name" value="CHOLINE/ETHANOALAMINE KINASE"/>
    <property type="match status" value="1"/>
</dbReference>
<dbReference type="CDD" id="cd05151">
    <property type="entry name" value="ChoK-like"/>
    <property type="match status" value="1"/>
</dbReference>
<organism evidence="1 2">
    <name type="scientific">Gemella sanguinis</name>
    <dbReference type="NCBI Taxonomy" id="84135"/>
    <lineage>
        <taxon>Bacteria</taxon>
        <taxon>Bacillati</taxon>
        <taxon>Bacillota</taxon>
        <taxon>Bacilli</taxon>
        <taxon>Bacillales</taxon>
        <taxon>Gemellaceae</taxon>
        <taxon>Gemella</taxon>
    </lineage>
</organism>
<keyword evidence="1" id="KW-0808">Transferase</keyword>
<keyword evidence="1" id="KW-0418">Kinase</keyword>
<dbReference type="Gene3D" id="3.90.1200.10">
    <property type="match status" value="1"/>
</dbReference>
<sequence>MYSCEKLEKILNEKIISIDETSYGISNKNYIITTENNKYFYRTSKDSTKINDKDNEKEAMDLLKDESYFLKPIYYKNDNLITPYQKNSKTFISQRNLSSIVNIAKLLQKFHSKKFKAKNTFNPINVFEKYLNDIEDFKMDISHFIYIIDELKKVYKPDRLCHNDLVEGNFLFTKNNIFLIDYEYAGLNDYYFDIASFISENNLDYQETVTFLKAYFTDEECDFKKLDVFLRFCDLLWYTWASLLYEKHGEEVYNEILITKYNSLKNPRSIVY</sequence>
<dbReference type="InterPro" id="IPR011009">
    <property type="entry name" value="Kinase-like_dom_sf"/>
</dbReference>
<dbReference type="SUPFAM" id="SSF56112">
    <property type="entry name" value="Protein kinase-like (PK-like)"/>
    <property type="match status" value="1"/>
</dbReference>
<dbReference type="Gene3D" id="3.30.200.20">
    <property type="entry name" value="Phosphorylase Kinase, domain 1"/>
    <property type="match status" value="1"/>
</dbReference>
<protein>
    <submittedName>
        <fullName evidence="1">Choline kinase</fullName>
    </submittedName>
</protein>
<dbReference type="GO" id="GO:0006646">
    <property type="term" value="P:phosphatidylethanolamine biosynthetic process"/>
    <property type="evidence" value="ECO:0007669"/>
    <property type="project" value="TreeGrafter"/>
</dbReference>
<dbReference type="GO" id="GO:0005737">
    <property type="term" value="C:cytoplasm"/>
    <property type="evidence" value="ECO:0007669"/>
    <property type="project" value="TreeGrafter"/>
</dbReference>
<accession>A0A2N6SEC6</accession>
<evidence type="ECO:0000313" key="1">
    <source>
        <dbReference type="EMBL" id="PMC52298.1"/>
    </source>
</evidence>
<name>A0A2N6SEC6_9BACL</name>
<dbReference type="Pfam" id="PF01633">
    <property type="entry name" value="Choline_kinase"/>
    <property type="match status" value="1"/>
</dbReference>
<comment type="caution">
    <text evidence="1">The sequence shown here is derived from an EMBL/GenBank/DDBJ whole genome shotgun (WGS) entry which is preliminary data.</text>
</comment>
<dbReference type="AlphaFoldDB" id="A0A2N6SEC6"/>
<proteinExistence type="predicted"/>
<evidence type="ECO:0000313" key="2">
    <source>
        <dbReference type="Proteomes" id="UP000235670"/>
    </source>
</evidence>
<gene>
    <name evidence="1" type="ORF">CJ218_05525</name>
</gene>
<dbReference type="RefSeq" id="WP_102189899.1">
    <property type="nucleotide sequence ID" value="NZ_PNGT01000005.1"/>
</dbReference>
<dbReference type="EMBL" id="PNGT01000005">
    <property type="protein sequence ID" value="PMC52298.1"/>
    <property type="molecule type" value="Genomic_DNA"/>
</dbReference>
<dbReference type="GO" id="GO:0004305">
    <property type="term" value="F:ethanolamine kinase activity"/>
    <property type="evidence" value="ECO:0007669"/>
    <property type="project" value="TreeGrafter"/>
</dbReference>
<reference evidence="1 2" key="1">
    <citation type="submission" date="2017-09" db="EMBL/GenBank/DDBJ databases">
        <title>Bacterial strain isolated from the female urinary microbiota.</title>
        <authorList>
            <person name="Thomas-White K."/>
            <person name="Kumar N."/>
            <person name="Forster S."/>
            <person name="Putonti C."/>
            <person name="Lawley T."/>
            <person name="Wolfe A.J."/>
        </authorList>
    </citation>
    <scope>NUCLEOTIDE SEQUENCE [LARGE SCALE GENOMIC DNA]</scope>
    <source>
        <strain evidence="1 2">UMB0186</strain>
    </source>
</reference>